<gene>
    <name evidence="1" type="ORF">OLEA9_A015441</name>
</gene>
<accession>A0A8S0SEZ6</accession>
<dbReference type="Gramene" id="OE9A015441T1">
    <property type="protein sequence ID" value="OE9A015441C1"/>
    <property type="gene ID" value="OE9A015441"/>
</dbReference>
<dbReference type="Proteomes" id="UP000594638">
    <property type="component" value="Unassembled WGS sequence"/>
</dbReference>
<protein>
    <submittedName>
        <fullName evidence="1">Uncharacterized protein</fullName>
    </submittedName>
</protein>
<keyword evidence="2" id="KW-1185">Reference proteome</keyword>
<comment type="caution">
    <text evidence="1">The sequence shown here is derived from an EMBL/GenBank/DDBJ whole genome shotgun (WGS) entry which is preliminary data.</text>
</comment>
<proteinExistence type="predicted"/>
<reference evidence="1 2" key="1">
    <citation type="submission" date="2019-12" db="EMBL/GenBank/DDBJ databases">
        <authorList>
            <person name="Alioto T."/>
            <person name="Alioto T."/>
            <person name="Gomez Garrido J."/>
        </authorList>
    </citation>
    <scope>NUCLEOTIDE SEQUENCE [LARGE SCALE GENOMIC DNA]</scope>
</reference>
<dbReference type="EMBL" id="CACTIH010005426">
    <property type="protein sequence ID" value="CAA2991529.1"/>
    <property type="molecule type" value="Genomic_DNA"/>
</dbReference>
<organism evidence="1 2">
    <name type="scientific">Olea europaea subsp. europaea</name>
    <dbReference type="NCBI Taxonomy" id="158383"/>
    <lineage>
        <taxon>Eukaryota</taxon>
        <taxon>Viridiplantae</taxon>
        <taxon>Streptophyta</taxon>
        <taxon>Embryophyta</taxon>
        <taxon>Tracheophyta</taxon>
        <taxon>Spermatophyta</taxon>
        <taxon>Magnoliopsida</taxon>
        <taxon>eudicotyledons</taxon>
        <taxon>Gunneridae</taxon>
        <taxon>Pentapetalae</taxon>
        <taxon>asterids</taxon>
        <taxon>lamiids</taxon>
        <taxon>Lamiales</taxon>
        <taxon>Oleaceae</taxon>
        <taxon>Oleeae</taxon>
        <taxon>Olea</taxon>
    </lineage>
</organism>
<sequence length="119" mass="13583">MYREQSSRASSSSGSSLSRRLFQAYSQSVHYVDNGSTWKWRKSQLMTLGNFGRTVHPRSIENRDGAYSSTCGILISKREESRLSFGWDQLREGGRYFVSRGDEKFPSGNFVSLNIVKKN</sequence>
<evidence type="ECO:0000313" key="2">
    <source>
        <dbReference type="Proteomes" id="UP000594638"/>
    </source>
</evidence>
<evidence type="ECO:0000313" key="1">
    <source>
        <dbReference type="EMBL" id="CAA2991529.1"/>
    </source>
</evidence>
<dbReference type="AlphaFoldDB" id="A0A8S0SEZ6"/>
<name>A0A8S0SEZ6_OLEEU</name>